<gene>
    <name evidence="2" type="ORF">PR048_021208</name>
</gene>
<dbReference type="Gene3D" id="2.60.120.260">
    <property type="entry name" value="Galactose-binding domain-like"/>
    <property type="match status" value="1"/>
</dbReference>
<sequence length="358" mass="39789">MSKFHLGNLFYKWFTSRLRLESPYRPEALADQEIFTGPLSCREPGGFWGFPGALPLHPSFPSLRCSNLIASLSSIGAAVAERLACSPPTKVNRVQSLAGSLRDYRMWGSYQTMPLVLAGNSNTYLVVKQELELPFVASKVRFIPYSEHPRTVCMRVELYGCPWEPMEERYQGKWSPMSADYCWTVTRDAPEPASRGSSRIEVTEGRGGVVVRLLASHHGETCSIPGAVAPGFSHVVGIAPDDAAGRQVFSEISRFPCPCIPALLQTHLASSSSALKTSILSQCCARPDSSPKETKSQTVWKWQDATRCKLSIRRGPNILHLLPFPHYFIPSWTCLPPLCEPGRIADTADREYIESFQH</sequence>
<keyword evidence="3" id="KW-1185">Reference proteome</keyword>
<evidence type="ECO:0000259" key="1">
    <source>
        <dbReference type="PROSITE" id="PS50022"/>
    </source>
</evidence>
<dbReference type="PROSITE" id="PS01286">
    <property type="entry name" value="FA58C_2"/>
    <property type="match status" value="1"/>
</dbReference>
<dbReference type="InterPro" id="IPR008979">
    <property type="entry name" value="Galactose-bd-like_sf"/>
</dbReference>
<organism evidence="2 3">
    <name type="scientific">Dryococelus australis</name>
    <dbReference type="NCBI Taxonomy" id="614101"/>
    <lineage>
        <taxon>Eukaryota</taxon>
        <taxon>Metazoa</taxon>
        <taxon>Ecdysozoa</taxon>
        <taxon>Arthropoda</taxon>
        <taxon>Hexapoda</taxon>
        <taxon>Insecta</taxon>
        <taxon>Pterygota</taxon>
        <taxon>Neoptera</taxon>
        <taxon>Polyneoptera</taxon>
        <taxon>Phasmatodea</taxon>
        <taxon>Verophasmatodea</taxon>
        <taxon>Anareolatae</taxon>
        <taxon>Phasmatidae</taxon>
        <taxon>Eurycanthinae</taxon>
        <taxon>Dryococelus</taxon>
    </lineage>
</organism>
<protein>
    <recommendedName>
        <fullName evidence="1">F5/8 type C domain-containing protein</fullName>
    </recommendedName>
</protein>
<evidence type="ECO:0000313" key="2">
    <source>
        <dbReference type="EMBL" id="KAJ8876761.1"/>
    </source>
</evidence>
<dbReference type="SUPFAM" id="SSF49785">
    <property type="entry name" value="Galactose-binding domain-like"/>
    <property type="match status" value="1"/>
</dbReference>
<dbReference type="InterPro" id="IPR000421">
    <property type="entry name" value="FA58C"/>
</dbReference>
<feature type="domain" description="F5/8 type C" evidence="1">
    <location>
        <begin position="103"/>
        <end position="161"/>
    </location>
</feature>
<comment type="caution">
    <text evidence="2">The sequence shown here is derived from an EMBL/GenBank/DDBJ whole genome shotgun (WGS) entry which is preliminary data.</text>
</comment>
<reference evidence="2 3" key="1">
    <citation type="submission" date="2023-02" db="EMBL/GenBank/DDBJ databases">
        <title>LHISI_Scaffold_Assembly.</title>
        <authorList>
            <person name="Stuart O.P."/>
            <person name="Cleave R."/>
            <person name="Magrath M.J.L."/>
            <person name="Mikheyev A.S."/>
        </authorList>
    </citation>
    <scope>NUCLEOTIDE SEQUENCE [LARGE SCALE GENOMIC DNA]</scope>
    <source>
        <strain evidence="2">Daus_M_001</strain>
        <tissue evidence="2">Leg muscle</tissue>
    </source>
</reference>
<dbReference type="EMBL" id="JARBHB010000008">
    <property type="protein sequence ID" value="KAJ8876761.1"/>
    <property type="molecule type" value="Genomic_DNA"/>
</dbReference>
<evidence type="ECO:0000313" key="3">
    <source>
        <dbReference type="Proteomes" id="UP001159363"/>
    </source>
</evidence>
<dbReference type="Proteomes" id="UP001159363">
    <property type="component" value="Chromosome 7"/>
</dbReference>
<accession>A0ABQ9GXL3</accession>
<proteinExistence type="predicted"/>
<dbReference type="PROSITE" id="PS50022">
    <property type="entry name" value="FA58C_3"/>
    <property type="match status" value="1"/>
</dbReference>
<name>A0ABQ9GXL3_9NEOP</name>